<feature type="region of interest" description="Disordered" evidence="6">
    <location>
        <begin position="27"/>
        <end position="54"/>
    </location>
</feature>
<accession>A0A2P2HYW0</accession>
<feature type="region of interest" description="Disordered" evidence="6">
    <location>
        <begin position="431"/>
        <end position="469"/>
    </location>
</feature>
<feature type="zinc finger region" description="C3H1-type" evidence="5">
    <location>
        <begin position="178"/>
        <end position="206"/>
    </location>
</feature>
<proteinExistence type="evidence at transcript level"/>
<protein>
    <submittedName>
        <fullName evidence="8 9">Zinc finger protein 36, C3H1 type-like 1</fullName>
    </submittedName>
</protein>
<keyword evidence="2" id="KW-0677">Repeat</keyword>
<evidence type="ECO:0000256" key="1">
    <source>
        <dbReference type="ARBA" id="ARBA00022723"/>
    </source>
</evidence>
<evidence type="ECO:0000256" key="4">
    <source>
        <dbReference type="ARBA" id="ARBA00022833"/>
    </source>
</evidence>
<dbReference type="SUPFAM" id="SSF90229">
    <property type="entry name" value="CCCH zinc finger"/>
    <property type="match status" value="2"/>
</dbReference>
<reference evidence="9" key="1">
    <citation type="submission" date="2017-11" db="EMBL/GenBank/DDBJ databases">
        <title>The sensing device of the deep-sea amphipod.</title>
        <authorList>
            <person name="Kobayashi H."/>
            <person name="Nagahama T."/>
            <person name="Arai W."/>
            <person name="Sasagawa Y."/>
            <person name="Umeda M."/>
            <person name="Hayashi T."/>
            <person name="Nikaido I."/>
            <person name="Watanabe H."/>
            <person name="Oguri K."/>
            <person name="Kitazato H."/>
            <person name="Fujioka K."/>
            <person name="Kido Y."/>
            <person name="Takami H."/>
        </authorList>
    </citation>
    <scope>NUCLEOTIDE SEQUENCE</scope>
    <source>
        <tissue evidence="9">Whole body</tissue>
    </source>
</reference>
<evidence type="ECO:0000256" key="3">
    <source>
        <dbReference type="ARBA" id="ARBA00022771"/>
    </source>
</evidence>
<feature type="zinc finger region" description="C3H1-type" evidence="5">
    <location>
        <begin position="216"/>
        <end position="244"/>
    </location>
</feature>
<evidence type="ECO:0000256" key="6">
    <source>
        <dbReference type="SAM" id="MobiDB-lite"/>
    </source>
</evidence>
<dbReference type="PROSITE" id="PS50103">
    <property type="entry name" value="ZF_C3H1"/>
    <property type="match status" value="2"/>
</dbReference>
<dbReference type="FunFam" id="4.10.1000.10:FF:000001">
    <property type="entry name" value="zinc finger CCCH domain-containing protein 15-like"/>
    <property type="match status" value="1"/>
</dbReference>
<dbReference type="Pfam" id="PF00642">
    <property type="entry name" value="zf-CCCH"/>
    <property type="match status" value="2"/>
</dbReference>
<dbReference type="EMBL" id="IACT01001403">
    <property type="protein sequence ID" value="LAC20755.1"/>
    <property type="molecule type" value="mRNA"/>
</dbReference>
<dbReference type="PANTHER" id="PTHR12547:SF18">
    <property type="entry name" value="PROTEIN TIS11"/>
    <property type="match status" value="1"/>
</dbReference>
<keyword evidence="3 5" id="KW-0863">Zinc-finger</keyword>
<evidence type="ECO:0000259" key="7">
    <source>
        <dbReference type="PROSITE" id="PS50103"/>
    </source>
</evidence>
<dbReference type="AlphaFoldDB" id="A0A2P2HYW0"/>
<feature type="domain" description="C3H1-type" evidence="7">
    <location>
        <begin position="178"/>
        <end position="206"/>
    </location>
</feature>
<name>A0A2P2HYW0_9CRUS</name>
<dbReference type="InterPro" id="IPR036855">
    <property type="entry name" value="Znf_CCCH_sf"/>
</dbReference>
<dbReference type="GO" id="GO:0003729">
    <property type="term" value="F:mRNA binding"/>
    <property type="evidence" value="ECO:0007669"/>
    <property type="project" value="InterPro"/>
</dbReference>
<dbReference type="Gene3D" id="4.10.1000.10">
    <property type="entry name" value="Zinc finger, CCCH-type"/>
    <property type="match status" value="2"/>
</dbReference>
<feature type="domain" description="C3H1-type" evidence="7">
    <location>
        <begin position="216"/>
        <end position="244"/>
    </location>
</feature>
<keyword evidence="4 5" id="KW-0862">Zinc</keyword>
<dbReference type="GO" id="GO:0008270">
    <property type="term" value="F:zinc ion binding"/>
    <property type="evidence" value="ECO:0007669"/>
    <property type="project" value="UniProtKB-KW"/>
</dbReference>
<organism evidence="8">
    <name type="scientific">Hirondellea gigas</name>
    <dbReference type="NCBI Taxonomy" id="1518452"/>
    <lineage>
        <taxon>Eukaryota</taxon>
        <taxon>Metazoa</taxon>
        <taxon>Ecdysozoa</taxon>
        <taxon>Arthropoda</taxon>
        <taxon>Crustacea</taxon>
        <taxon>Multicrustacea</taxon>
        <taxon>Malacostraca</taxon>
        <taxon>Eumalacostraca</taxon>
        <taxon>Peracarida</taxon>
        <taxon>Amphipoda</taxon>
        <taxon>Amphilochidea</taxon>
        <taxon>Lysianassida</taxon>
        <taxon>Lysianassidira</taxon>
        <taxon>Lysianassoidea</taxon>
        <taxon>Lysianassidae</taxon>
        <taxon>Hirondellea</taxon>
    </lineage>
</organism>
<keyword evidence="1 5" id="KW-0479">Metal-binding</keyword>
<evidence type="ECO:0000313" key="9">
    <source>
        <dbReference type="EMBL" id="LAC20755.1"/>
    </source>
</evidence>
<reference evidence="8" key="2">
    <citation type="journal article" date="2018" name="Biosci. Biotechnol. Biochem.">
        <title>Polysaccharide hydrolase of the hadal zone amphipods Hirondellea gigas.</title>
        <authorList>
            <person name="Kobayashi H."/>
            <person name="Nagahama T."/>
            <person name="Arai W."/>
            <person name="Sasagawa Y."/>
            <person name="Umeda M."/>
            <person name="Hayashi T."/>
            <person name="Nikaido I."/>
            <person name="Watanabe H."/>
            <person name="Oguri K."/>
            <person name="Kitazato H."/>
            <person name="Fujioka K."/>
            <person name="Kido Y."/>
            <person name="Takami H."/>
        </authorList>
    </citation>
    <scope>NUCLEOTIDE SEQUENCE</scope>
    <source>
        <tissue evidence="8">Whole body</tissue>
    </source>
</reference>
<dbReference type="InterPro" id="IPR045877">
    <property type="entry name" value="ZFP36-like"/>
</dbReference>
<dbReference type="EMBL" id="IACF01001249">
    <property type="protein sequence ID" value="LAB66961.1"/>
    <property type="molecule type" value="mRNA"/>
</dbReference>
<evidence type="ECO:0000256" key="2">
    <source>
        <dbReference type="ARBA" id="ARBA00022737"/>
    </source>
</evidence>
<dbReference type="FunFam" id="4.10.1000.10:FF:000002">
    <property type="entry name" value="Zinc finger protein 36, C3H1 type-like 1"/>
    <property type="match status" value="1"/>
</dbReference>
<dbReference type="SMART" id="SM00356">
    <property type="entry name" value="ZnF_C3H1"/>
    <property type="match status" value="2"/>
</dbReference>
<dbReference type="InterPro" id="IPR000571">
    <property type="entry name" value="Znf_CCCH"/>
</dbReference>
<evidence type="ECO:0000313" key="8">
    <source>
        <dbReference type="EMBL" id="LAB66961.1"/>
    </source>
</evidence>
<dbReference type="PANTHER" id="PTHR12547">
    <property type="entry name" value="CCCH ZINC FINGER/TIS11-RELATED"/>
    <property type="match status" value="1"/>
</dbReference>
<sequence length="469" mass="49683">MPPIVSQVAEHASSKHQELQRTISVLRARQYSNSSSTAPGDGGMMDPQPLDPNKIIGGHLLLGKRSSTPASVTSTNHYSNVAAVLNANFLSNGFITTTSSSSVSPTSSTGSGGSMADIEQNSSCVIGGGGGLFDMSGVGGGMEVVVHRRLDRSHSEPVWQQQQQMQLQDGRQGTNSSRYKTELCRPFEESGFCKYGDKCQFAHGGNELRTLNRHPKYKTELCRTFHTIGICPYGPRCHFIHNAEESRVLSPVMAAASMPPLHFAQHLAGGSPPPLVPSSALGGLQTITPPLGLPTIFDKHSPPSSIHGSPTSGGVFFDESAFSLFQGNILEGLAETLANSLHLNNKVNIQANFNCQINNNLNNSITISKNTVKPTLCSTDSNKMNGFSCSESNGGGFSSPDSSISVSPGGGLCDLLMSPAERQQAAIFTKTLEGLDTPPASPPDTSSSSTPQPIVSDRLPIFQSMNPVQ</sequence>
<evidence type="ECO:0000256" key="5">
    <source>
        <dbReference type="PROSITE-ProRule" id="PRU00723"/>
    </source>
</evidence>